<evidence type="ECO:0000313" key="4">
    <source>
        <dbReference type="RefSeq" id="XP_011500889.1"/>
    </source>
</evidence>
<gene>
    <name evidence="4" type="primary">LOC105364608</name>
</gene>
<keyword evidence="3" id="KW-1185">Reference proteome</keyword>
<protein>
    <submittedName>
        <fullName evidence="4">Translation machinery-associated protein 16</fullName>
    </submittedName>
</protein>
<accession>A0AAJ6YMQ0</accession>
<comment type="similarity">
    <text evidence="1">Belongs to the TMA16 family.</text>
</comment>
<feature type="region of interest" description="Disordered" evidence="2">
    <location>
        <begin position="1"/>
        <end position="23"/>
    </location>
</feature>
<proteinExistence type="inferred from homology"/>
<dbReference type="Gene3D" id="1.20.1440.170">
    <property type="entry name" value="Translation machinery-associated protein 16-like"/>
    <property type="match status" value="1"/>
</dbReference>
<sequence>MNELRPLKQTSERDEVKSSTKYLHPKSRKCIALIKQLKKKSKKVKAKQESRYKQTLLAEKLLWFQKNLNHEIHAYTAELISLLIEKYIARNDDELQQINIKRSIGGKRNQQHASREDAIRITKEREIRDYESCGIEIPNLLNPIQYELLKNWNGDLKLLPNFKLCHFKKYLDNEIIKEKK</sequence>
<evidence type="ECO:0000256" key="1">
    <source>
        <dbReference type="ARBA" id="ARBA00034127"/>
    </source>
</evidence>
<dbReference type="GeneID" id="105364608"/>
<dbReference type="FunFam" id="1.20.1440.170:FF:000001">
    <property type="entry name" value="Translation machinery-associated 16 homolog"/>
    <property type="match status" value="1"/>
</dbReference>
<dbReference type="RefSeq" id="XP_011500889.1">
    <property type="nucleotide sequence ID" value="XM_011502587.1"/>
</dbReference>
<dbReference type="KEGG" id="csol:105364608"/>
<dbReference type="AlphaFoldDB" id="A0AAJ6YMQ0"/>
<dbReference type="InterPro" id="IPR038356">
    <property type="entry name" value="Tma16_sf"/>
</dbReference>
<dbReference type="Proteomes" id="UP000695007">
    <property type="component" value="Unplaced"/>
</dbReference>
<dbReference type="PANTHER" id="PTHR13349:SF2">
    <property type="entry name" value="TRANSLATION MACHINERY-ASSOCIATED PROTEIN 16"/>
    <property type="match status" value="1"/>
</dbReference>
<organism evidence="3 4">
    <name type="scientific">Ceratosolen solmsi marchali</name>
    <dbReference type="NCBI Taxonomy" id="326594"/>
    <lineage>
        <taxon>Eukaryota</taxon>
        <taxon>Metazoa</taxon>
        <taxon>Ecdysozoa</taxon>
        <taxon>Arthropoda</taxon>
        <taxon>Hexapoda</taxon>
        <taxon>Insecta</taxon>
        <taxon>Pterygota</taxon>
        <taxon>Neoptera</taxon>
        <taxon>Endopterygota</taxon>
        <taxon>Hymenoptera</taxon>
        <taxon>Apocrita</taxon>
        <taxon>Proctotrupomorpha</taxon>
        <taxon>Chalcidoidea</taxon>
        <taxon>Agaonidae</taxon>
        <taxon>Agaoninae</taxon>
        <taxon>Ceratosolen</taxon>
    </lineage>
</organism>
<dbReference type="GO" id="GO:0005634">
    <property type="term" value="C:nucleus"/>
    <property type="evidence" value="ECO:0007669"/>
    <property type="project" value="TreeGrafter"/>
</dbReference>
<reference evidence="4" key="1">
    <citation type="submission" date="2025-08" db="UniProtKB">
        <authorList>
            <consortium name="RefSeq"/>
        </authorList>
    </citation>
    <scope>IDENTIFICATION</scope>
</reference>
<evidence type="ECO:0000256" key="2">
    <source>
        <dbReference type="SAM" id="MobiDB-lite"/>
    </source>
</evidence>
<dbReference type="InterPro" id="IPR021346">
    <property type="entry name" value="Tma16"/>
</dbReference>
<evidence type="ECO:0000313" key="3">
    <source>
        <dbReference type="Proteomes" id="UP000695007"/>
    </source>
</evidence>
<dbReference type="PANTHER" id="PTHR13349">
    <property type="entry name" value="TRANSLATION MACHINERY-ASSOCIATED PROTEIN 16"/>
    <property type="match status" value="1"/>
</dbReference>
<name>A0AAJ6YMQ0_9HYME</name>
<dbReference type="Pfam" id="PF11176">
    <property type="entry name" value="Tma16"/>
    <property type="match status" value="1"/>
</dbReference>